<sequence length="41" mass="4792">MMCLVPTGNHFVISIFFENYFILFTSMSQKERGIPLTDYLS</sequence>
<reference evidence="1" key="2">
    <citation type="journal article" date="2015" name="Fish Shellfish Immunol.">
        <title>Early steps in the European eel (Anguilla anguilla)-Vibrio vulnificus interaction in the gills: Role of the RtxA13 toxin.</title>
        <authorList>
            <person name="Callol A."/>
            <person name="Pajuelo D."/>
            <person name="Ebbesson L."/>
            <person name="Teles M."/>
            <person name="MacKenzie S."/>
            <person name="Amaro C."/>
        </authorList>
    </citation>
    <scope>NUCLEOTIDE SEQUENCE</scope>
</reference>
<organism evidence="1">
    <name type="scientific">Anguilla anguilla</name>
    <name type="common">European freshwater eel</name>
    <name type="synonym">Muraena anguilla</name>
    <dbReference type="NCBI Taxonomy" id="7936"/>
    <lineage>
        <taxon>Eukaryota</taxon>
        <taxon>Metazoa</taxon>
        <taxon>Chordata</taxon>
        <taxon>Craniata</taxon>
        <taxon>Vertebrata</taxon>
        <taxon>Euteleostomi</taxon>
        <taxon>Actinopterygii</taxon>
        <taxon>Neopterygii</taxon>
        <taxon>Teleostei</taxon>
        <taxon>Anguilliformes</taxon>
        <taxon>Anguillidae</taxon>
        <taxon>Anguilla</taxon>
    </lineage>
</organism>
<proteinExistence type="predicted"/>
<dbReference type="AlphaFoldDB" id="A0A0E9UZ86"/>
<evidence type="ECO:0000313" key="1">
    <source>
        <dbReference type="EMBL" id="JAH71199.1"/>
    </source>
</evidence>
<accession>A0A0E9UZ86</accession>
<reference evidence="1" key="1">
    <citation type="submission" date="2014-11" db="EMBL/GenBank/DDBJ databases">
        <authorList>
            <person name="Amaro Gonzalez C."/>
        </authorList>
    </citation>
    <scope>NUCLEOTIDE SEQUENCE</scope>
</reference>
<dbReference type="EMBL" id="GBXM01037378">
    <property type="protein sequence ID" value="JAH71199.1"/>
    <property type="molecule type" value="Transcribed_RNA"/>
</dbReference>
<protein>
    <submittedName>
        <fullName evidence="1">Uncharacterized protein</fullName>
    </submittedName>
</protein>
<name>A0A0E9UZ86_ANGAN</name>